<accession>A0A343TJH3</accession>
<keyword evidence="2" id="KW-1185">Reference proteome</keyword>
<evidence type="ECO:0000313" key="2">
    <source>
        <dbReference type="Proteomes" id="UP000263012"/>
    </source>
</evidence>
<dbReference type="EMBL" id="CP025066">
    <property type="protein sequence ID" value="AUX09245.1"/>
    <property type="molecule type" value="Genomic_DNA"/>
</dbReference>
<name>A0A343TJH3_9EURY</name>
<dbReference type="KEGG" id="hdf:AArcSl_1616"/>
<dbReference type="InterPro" id="IPR047676">
    <property type="entry name" value="FxLYD_dom"/>
</dbReference>
<dbReference type="Proteomes" id="UP000263012">
    <property type="component" value="Chromosome"/>
</dbReference>
<protein>
    <submittedName>
        <fullName evidence="1">Uncharacterized protein</fullName>
    </submittedName>
</protein>
<organism evidence="1 2">
    <name type="scientific">Halalkaliarchaeum desulfuricum</name>
    <dbReference type="NCBI Taxonomy" id="2055893"/>
    <lineage>
        <taxon>Archaea</taxon>
        <taxon>Methanobacteriati</taxon>
        <taxon>Methanobacteriota</taxon>
        <taxon>Stenosarchaea group</taxon>
        <taxon>Halobacteria</taxon>
        <taxon>Halobacteriales</taxon>
        <taxon>Haloferacaceae</taxon>
        <taxon>Halalkaliarchaeum</taxon>
    </lineage>
</organism>
<dbReference type="GeneID" id="37877967"/>
<evidence type="ECO:0000313" key="1">
    <source>
        <dbReference type="EMBL" id="AUX09245.1"/>
    </source>
</evidence>
<proteinExistence type="predicted"/>
<dbReference type="AlphaFoldDB" id="A0A343TJH3"/>
<dbReference type="NCBIfam" id="NF038353">
    <property type="entry name" value="FxLYD_dom"/>
    <property type="match status" value="1"/>
</dbReference>
<dbReference type="RefSeq" id="WP_119817518.1">
    <property type="nucleotide sequence ID" value="NZ_CP025066.1"/>
</dbReference>
<gene>
    <name evidence="1" type="ORF">AArcSl_1616</name>
</gene>
<reference evidence="2" key="1">
    <citation type="submission" date="2017-11" db="EMBL/GenBank/DDBJ databases">
        <title>Phenotypic and genomic properties of facultatively anaerobic sulfur-reducing natronoarchaea from hypersaline soda lakes.</title>
        <authorList>
            <person name="Sorokin D.Y."/>
            <person name="Kublanov I.V."/>
            <person name="Roman P."/>
            <person name="Sinninghe Damste J.S."/>
            <person name="Golyshin P.N."/>
            <person name="Rojo D."/>
            <person name="Ciordia S."/>
            <person name="Mena M.D.C."/>
            <person name="Ferrer M."/>
            <person name="Messina E."/>
            <person name="Smedile F."/>
            <person name="La Spada G."/>
            <person name="La Cono V."/>
            <person name="Yakimov M.M."/>
        </authorList>
    </citation>
    <scope>NUCLEOTIDE SEQUENCE [LARGE SCALE GENOMIC DNA]</scope>
    <source>
        <strain evidence="2">AArc-Sl</strain>
    </source>
</reference>
<sequence length="159" mass="17111">MIGNDGAVASRPNEIVVGWYDADDHYLGRSVASVPSLAAGMSWFAVVEHREAFEVAEFEATVRGQQADSALPEVVTIEEYTLDEARPGVTGLCANTRETSVPLTLTASVYRSSWLSHTGSASATIPAATTWRFLIRLENVDGEDASLGDDVRFFARGGE</sequence>